<accession>A0AAX6HBE3</accession>
<protein>
    <submittedName>
        <fullName evidence="1">Uncharacterized protein</fullName>
    </submittedName>
</protein>
<dbReference type="EMBL" id="JANAVB010010997">
    <property type="protein sequence ID" value="KAJ6838052.1"/>
    <property type="molecule type" value="Genomic_DNA"/>
</dbReference>
<comment type="caution">
    <text evidence="1">The sequence shown here is derived from an EMBL/GenBank/DDBJ whole genome shotgun (WGS) entry which is preliminary data.</text>
</comment>
<proteinExistence type="predicted"/>
<gene>
    <name evidence="1" type="ORF">M6B38_321950</name>
</gene>
<keyword evidence="2" id="KW-1185">Reference proteome</keyword>
<organism evidence="1 2">
    <name type="scientific">Iris pallida</name>
    <name type="common">Sweet iris</name>
    <dbReference type="NCBI Taxonomy" id="29817"/>
    <lineage>
        <taxon>Eukaryota</taxon>
        <taxon>Viridiplantae</taxon>
        <taxon>Streptophyta</taxon>
        <taxon>Embryophyta</taxon>
        <taxon>Tracheophyta</taxon>
        <taxon>Spermatophyta</taxon>
        <taxon>Magnoliopsida</taxon>
        <taxon>Liliopsida</taxon>
        <taxon>Asparagales</taxon>
        <taxon>Iridaceae</taxon>
        <taxon>Iridoideae</taxon>
        <taxon>Irideae</taxon>
        <taxon>Iris</taxon>
    </lineage>
</organism>
<reference evidence="1" key="2">
    <citation type="submission" date="2023-04" db="EMBL/GenBank/DDBJ databases">
        <authorList>
            <person name="Bruccoleri R.E."/>
            <person name="Oakeley E.J."/>
            <person name="Faust A.-M."/>
            <person name="Dessus-Babus S."/>
            <person name="Altorfer M."/>
            <person name="Burckhardt D."/>
            <person name="Oertli M."/>
            <person name="Naumann U."/>
            <person name="Petersen F."/>
            <person name="Wong J."/>
        </authorList>
    </citation>
    <scope>NUCLEOTIDE SEQUENCE</scope>
    <source>
        <strain evidence="1">GSM-AAB239-AS_SAM_17_03QT</strain>
        <tissue evidence="1">Leaf</tissue>
    </source>
</reference>
<evidence type="ECO:0000313" key="2">
    <source>
        <dbReference type="Proteomes" id="UP001140949"/>
    </source>
</evidence>
<name>A0AAX6HBE3_IRIPA</name>
<sequence>MALWCCDGDKLAPQSSTKLRVVELRSTMLQICWRLTSSVVINPSETPGPGEELPDLVAG</sequence>
<evidence type="ECO:0000313" key="1">
    <source>
        <dbReference type="EMBL" id="KAJ6838052.1"/>
    </source>
</evidence>
<dbReference type="AlphaFoldDB" id="A0AAX6HBE3"/>
<reference evidence="1" key="1">
    <citation type="journal article" date="2023" name="GigaByte">
        <title>Genome assembly of the bearded iris, Iris pallida Lam.</title>
        <authorList>
            <person name="Bruccoleri R.E."/>
            <person name="Oakeley E.J."/>
            <person name="Faust A.M.E."/>
            <person name="Altorfer M."/>
            <person name="Dessus-Babus S."/>
            <person name="Burckhardt D."/>
            <person name="Oertli M."/>
            <person name="Naumann U."/>
            <person name="Petersen F."/>
            <person name="Wong J."/>
        </authorList>
    </citation>
    <scope>NUCLEOTIDE SEQUENCE</scope>
    <source>
        <strain evidence="1">GSM-AAB239-AS_SAM_17_03QT</strain>
    </source>
</reference>
<dbReference type="Proteomes" id="UP001140949">
    <property type="component" value="Unassembled WGS sequence"/>
</dbReference>